<protein>
    <recommendedName>
        <fullName evidence="4">K Homology domain-containing protein</fullName>
    </recommendedName>
</protein>
<dbReference type="OrthoDB" id="442947at2759"/>
<dbReference type="SMART" id="SM00322">
    <property type="entry name" value="KH"/>
    <property type="match status" value="3"/>
</dbReference>
<keyword evidence="2" id="KW-0694">RNA-binding</keyword>
<evidence type="ECO:0000259" key="4">
    <source>
        <dbReference type="SMART" id="SM00322"/>
    </source>
</evidence>
<organism evidence="5 6">
    <name type="scientific">Miscanthus lutarioriparius</name>
    <dbReference type="NCBI Taxonomy" id="422564"/>
    <lineage>
        <taxon>Eukaryota</taxon>
        <taxon>Viridiplantae</taxon>
        <taxon>Streptophyta</taxon>
        <taxon>Embryophyta</taxon>
        <taxon>Tracheophyta</taxon>
        <taxon>Spermatophyta</taxon>
        <taxon>Magnoliopsida</taxon>
        <taxon>Liliopsida</taxon>
        <taxon>Poales</taxon>
        <taxon>Poaceae</taxon>
        <taxon>PACMAD clade</taxon>
        <taxon>Panicoideae</taxon>
        <taxon>Andropogonodae</taxon>
        <taxon>Andropogoneae</taxon>
        <taxon>Saccharinae</taxon>
        <taxon>Miscanthus</taxon>
    </lineage>
</organism>
<accession>A0A811MEH1</accession>
<evidence type="ECO:0000256" key="1">
    <source>
        <dbReference type="ARBA" id="ARBA00022737"/>
    </source>
</evidence>
<dbReference type="EMBL" id="CAJGYO010000001">
    <property type="protein sequence ID" value="CAD6205133.1"/>
    <property type="molecule type" value="Genomic_DNA"/>
</dbReference>
<dbReference type="AlphaFoldDB" id="A0A811MEH1"/>
<feature type="domain" description="K Homology" evidence="4">
    <location>
        <begin position="472"/>
        <end position="540"/>
    </location>
</feature>
<evidence type="ECO:0000256" key="2">
    <source>
        <dbReference type="PROSITE-ProRule" id="PRU00117"/>
    </source>
</evidence>
<feature type="region of interest" description="Disordered" evidence="3">
    <location>
        <begin position="1"/>
        <end position="49"/>
    </location>
</feature>
<feature type="domain" description="K Homology" evidence="4">
    <location>
        <begin position="140"/>
        <end position="214"/>
    </location>
</feature>
<feature type="region of interest" description="Disordered" evidence="3">
    <location>
        <begin position="392"/>
        <end position="421"/>
    </location>
</feature>
<evidence type="ECO:0000313" key="6">
    <source>
        <dbReference type="Proteomes" id="UP000604825"/>
    </source>
</evidence>
<reference evidence="5" key="1">
    <citation type="submission" date="2020-10" db="EMBL/GenBank/DDBJ databases">
        <authorList>
            <person name="Han B."/>
            <person name="Lu T."/>
            <person name="Zhao Q."/>
            <person name="Huang X."/>
            <person name="Zhao Y."/>
        </authorList>
    </citation>
    <scope>NUCLEOTIDE SEQUENCE</scope>
</reference>
<keyword evidence="6" id="KW-1185">Reference proteome</keyword>
<dbReference type="SUPFAM" id="SSF54791">
    <property type="entry name" value="Eukaryotic type KH-domain (KH-domain type I)"/>
    <property type="match status" value="3"/>
</dbReference>
<proteinExistence type="predicted"/>
<sequence length="603" mass="66633">MAQMQSSLKEKEVHEVTRKSNEQSVLKLGTVDDEDSGDTTSSADESKYPGWPGTSVFRMLIPAQKVGAIIGHKGERVRRLCEETRACVRIIGGHLCAAEQAVIIFGREQPDEPLPPAVDALLRIYQQTINDDSLDVGSDSVIVRRILAPSEQAASLIGEHGVMINSIMEASQTDIRVLDGDLPPVALEEDRVVEIWGLPARVHKALELVASHLRKYLVDRSVIPLFDCHVPMPILHMDMPPCHYIDYPEGPVHPVSPGYHSVSAEDLQHEQWIDTVYLRGRHPMGNLRHADTFEYRWEAPTPFRRYRSVTPPNHAITAYGPEASSPMEAYLSAPMELHSHHNLQNGWHSSPVNSTDSVERIRSLISVYGQQARLQKQTCQSAKLGKHPQFGISLHGNEAHPTRVSPRDSTEQPPSPGISACGREASPCFRMHPPTTVENLLNCRVSACGPEAQLPLHLAPTSSTSRSTAVASQVKKKMQVPIFYAEAVIGPAGERIEYIRRTSRSSILITNSEGAMSIEITGSAATDILTAEQLIKGYKHRLFTLLIIVSFSRTLWPKQLPPPLVTVSTSFHHICQHPDLPKLMFLLPLGQAKCPVCQNGACK</sequence>
<name>A0A811MEH1_9POAL</name>
<dbReference type="Pfam" id="PF00013">
    <property type="entry name" value="KH_1"/>
    <property type="match status" value="3"/>
</dbReference>
<gene>
    <name evidence="5" type="ORF">NCGR_LOCUS2966</name>
</gene>
<dbReference type="InterPro" id="IPR036612">
    <property type="entry name" value="KH_dom_type_1_sf"/>
</dbReference>
<evidence type="ECO:0000256" key="3">
    <source>
        <dbReference type="SAM" id="MobiDB-lite"/>
    </source>
</evidence>
<dbReference type="Gene3D" id="3.30.1370.10">
    <property type="entry name" value="K Homology domain, type 1"/>
    <property type="match status" value="3"/>
</dbReference>
<feature type="domain" description="K Homology" evidence="4">
    <location>
        <begin position="53"/>
        <end position="126"/>
    </location>
</feature>
<dbReference type="PANTHER" id="PTHR10288">
    <property type="entry name" value="KH DOMAIN CONTAINING RNA BINDING PROTEIN"/>
    <property type="match status" value="1"/>
</dbReference>
<dbReference type="InterPro" id="IPR004087">
    <property type="entry name" value="KH_dom"/>
</dbReference>
<dbReference type="PROSITE" id="PS50084">
    <property type="entry name" value="KH_TYPE_1"/>
    <property type="match status" value="3"/>
</dbReference>
<dbReference type="GO" id="GO:0003723">
    <property type="term" value="F:RNA binding"/>
    <property type="evidence" value="ECO:0007669"/>
    <property type="project" value="UniProtKB-UniRule"/>
</dbReference>
<dbReference type="Proteomes" id="UP000604825">
    <property type="component" value="Unassembled WGS sequence"/>
</dbReference>
<comment type="caution">
    <text evidence="5">The sequence shown here is derived from an EMBL/GenBank/DDBJ whole genome shotgun (WGS) entry which is preliminary data.</text>
</comment>
<evidence type="ECO:0000313" key="5">
    <source>
        <dbReference type="EMBL" id="CAD6205133.1"/>
    </source>
</evidence>
<feature type="compositionally biased region" description="Basic and acidic residues" evidence="3">
    <location>
        <begin position="8"/>
        <end position="21"/>
    </location>
</feature>
<feature type="compositionally biased region" description="Basic and acidic residues" evidence="3">
    <location>
        <begin position="397"/>
        <end position="410"/>
    </location>
</feature>
<keyword evidence="1" id="KW-0677">Repeat</keyword>
<dbReference type="InterPro" id="IPR004088">
    <property type="entry name" value="KH_dom_type_1"/>
</dbReference>